<dbReference type="InterPro" id="IPR041106">
    <property type="entry name" value="XRN1_D2_D3"/>
</dbReference>
<feature type="domain" description="Xrn1 helical" evidence="8">
    <location>
        <begin position="598"/>
        <end position="687"/>
    </location>
</feature>
<evidence type="ECO:0000256" key="6">
    <source>
        <dbReference type="SAM" id="MobiDB-lite"/>
    </source>
</evidence>
<dbReference type="GO" id="GO:0000956">
    <property type="term" value="P:nuclear-transcribed mRNA catabolic process"/>
    <property type="evidence" value="ECO:0007669"/>
    <property type="project" value="InterPro"/>
</dbReference>
<dbReference type="Pfam" id="PF18129">
    <property type="entry name" value="SH3_12"/>
    <property type="match status" value="1"/>
</dbReference>
<evidence type="ECO:0000259" key="8">
    <source>
        <dbReference type="Pfam" id="PF17846"/>
    </source>
</evidence>
<dbReference type="Pfam" id="PF17846">
    <property type="entry name" value="XRN_M"/>
    <property type="match status" value="2"/>
</dbReference>
<dbReference type="InterPro" id="IPR041385">
    <property type="entry name" value="SH3_12"/>
</dbReference>
<name>A0A820HAJ9_9BILA</name>
<feature type="compositionally biased region" description="Basic and acidic residues" evidence="6">
    <location>
        <begin position="1359"/>
        <end position="1370"/>
    </location>
</feature>
<dbReference type="Gene3D" id="2.170.260.40">
    <property type="match status" value="1"/>
</dbReference>
<feature type="compositionally biased region" description="Basic and acidic residues" evidence="6">
    <location>
        <begin position="1381"/>
        <end position="1397"/>
    </location>
</feature>
<evidence type="ECO:0000259" key="10">
    <source>
        <dbReference type="Pfam" id="PF18334"/>
    </source>
</evidence>
<dbReference type="InterPro" id="IPR047007">
    <property type="entry name" value="XRN1_D1_sf"/>
</dbReference>
<proteinExistence type="inferred from homology"/>
<dbReference type="PIRSF" id="PIRSF006743">
    <property type="entry name" value="Exonuclease_Xnr1"/>
    <property type="match status" value="1"/>
</dbReference>
<keyword evidence="5" id="KW-0963">Cytoplasm</keyword>
<keyword evidence="1 5" id="KW-0540">Nuclease</keyword>
<keyword evidence="5" id="KW-0694">RNA-binding</keyword>
<feature type="region of interest" description="Disordered" evidence="6">
    <location>
        <begin position="1351"/>
        <end position="1446"/>
    </location>
</feature>
<dbReference type="EMBL" id="CAJOBO010000779">
    <property type="protein sequence ID" value="CAF4288170.1"/>
    <property type="molecule type" value="Genomic_DNA"/>
</dbReference>
<dbReference type="GO" id="GO:0005737">
    <property type="term" value="C:cytoplasm"/>
    <property type="evidence" value="ECO:0007669"/>
    <property type="project" value="UniProtKB-SubCell"/>
</dbReference>
<dbReference type="EC" id="3.1.13.-" evidence="5"/>
<evidence type="ECO:0000259" key="9">
    <source>
        <dbReference type="Pfam" id="PF18129"/>
    </source>
</evidence>
<feature type="compositionally biased region" description="Polar residues" evidence="6">
    <location>
        <begin position="1398"/>
        <end position="1439"/>
    </location>
</feature>
<keyword evidence="2 5" id="KW-0378">Hydrolase</keyword>
<dbReference type="GO" id="GO:0005634">
    <property type="term" value="C:nucleus"/>
    <property type="evidence" value="ECO:0007669"/>
    <property type="project" value="TreeGrafter"/>
</dbReference>
<dbReference type="InterPro" id="IPR016494">
    <property type="entry name" value="5_3_exoribonuclease_1"/>
</dbReference>
<dbReference type="CDD" id="cd18673">
    <property type="entry name" value="PIN_XRN1-2-like"/>
    <property type="match status" value="1"/>
</dbReference>
<accession>A0A820HAJ9</accession>
<dbReference type="GO" id="GO:0003723">
    <property type="term" value="F:RNA binding"/>
    <property type="evidence" value="ECO:0007669"/>
    <property type="project" value="UniProtKB-KW"/>
</dbReference>
<comment type="subcellular location">
    <subcellularLocation>
        <location evidence="5">Cytoplasm</location>
    </subcellularLocation>
</comment>
<evidence type="ECO:0000313" key="11">
    <source>
        <dbReference type="EMBL" id="CAF4288170.1"/>
    </source>
</evidence>
<dbReference type="Gene3D" id="2.30.30.750">
    <property type="match status" value="1"/>
</dbReference>
<dbReference type="Proteomes" id="UP000663851">
    <property type="component" value="Unassembled WGS sequence"/>
</dbReference>
<dbReference type="InterPro" id="IPR004859">
    <property type="entry name" value="Xrn1_N"/>
</dbReference>
<dbReference type="Pfam" id="PF03159">
    <property type="entry name" value="XRN_N"/>
    <property type="match status" value="1"/>
</dbReference>
<evidence type="ECO:0000256" key="5">
    <source>
        <dbReference type="PIRNR" id="PIRNR006743"/>
    </source>
</evidence>
<feature type="region of interest" description="Disordered" evidence="6">
    <location>
        <begin position="365"/>
        <end position="471"/>
    </location>
</feature>
<evidence type="ECO:0000256" key="2">
    <source>
        <dbReference type="ARBA" id="ARBA00022801"/>
    </source>
</evidence>
<reference evidence="11" key="1">
    <citation type="submission" date="2021-02" db="EMBL/GenBank/DDBJ databases">
        <authorList>
            <person name="Nowell W R."/>
        </authorList>
    </citation>
    <scope>NUCLEOTIDE SEQUENCE</scope>
</reference>
<dbReference type="FunFam" id="3.40.50.12390:FF:000002">
    <property type="entry name" value="5'-3' exoribonuclease 1"/>
    <property type="match status" value="1"/>
</dbReference>
<evidence type="ECO:0000256" key="4">
    <source>
        <dbReference type="ARBA" id="ARBA00038299"/>
    </source>
</evidence>
<evidence type="ECO:0000256" key="3">
    <source>
        <dbReference type="ARBA" id="ARBA00022839"/>
    </source>
</evidence>
<feature type="domain" description="Exoribonuclease Xrn1 D2/D3" evidence="10">
    <location>
        <begin position="1007"/>
        <end position="1218"/>
    </location>
</feature>
<keyword evidence="3 5" id="KW-0269">Exonuclease</keyword>
<dbReference type="InterPro" id="IPR027073">
    <property type="entry name" value="5_3_exoribonuclease"/>
</dbReference>
<feature type="compositionally biased region" description="Low complexity" evidence="6">
    <location>
        <begin position="432"/>
        <end position="441"/>
    </location>
</feature>
<protein>
    <recommendedName>
        <fullName evidence="5">5'-3' exoribonuclease 1</fullName>
        <ecNumber evidence="5">3.1.13.-</ecNumber>
    </recommendedName>
</protein>
<feature type="region of interest" description="Disordered" evidence="6">
    <location>
        <begin position="1587"/>
        <end position="1612"/>
    </location>
</feature>
<gene>
    <name evidence="11" type="ORF">HFQ381_LOCUS12729</name>
</gene>
<dbReference type="PANTHER" id="PTHR12341:SF7">
    <property type="entry name" value="5'-3' EXORIBONUCLEASE 1"/>
    <property type="match status" value="1"/>
</dbReference>
<dbReference type="GO" id="GO:0016075">
    <property type="term" value="P:rRNA catabolic process"/>
    <property type="evidence" value="ECO:0007669"/>
    <property type="project" value="TreeGrafter"/>
</dbReference>
<feature type="domain" description="Xrn1 helical" evidence="8">
    <location>
        <begin position="276"/>
        <end position="572"/>
    </location>
</feature>
<dbReference type="Gene3D" id="1.25.40.1050">
    <property type="match status" value="1"/>
</dbReference>
<evidence type="ECO:0000259" key="7">
    <source>
        <dbReference type="Pfam" id="PF03159"/>
    </source>
</evidence>
<dbReference type="Pfam" id="PF18334">
    <property type="entry name" value="XRN1_D2_D3"/>
    <property type="match status" value="1"/>
</dbReference>
<comment type="similarity">
    <text evidence="4 5">Belongs to the 5'-3' exonuclease family.</text>
</comment>
<organism evidence="11 12">
    <name type="scientific">Rotaria socialis</name>
    <dbReference type="NCBI Taxonomy" id="392032"/>
    <lineage>
        <taxon>Eukaryota</taxon>
        <taxon>Metazoa</taxon>
        <taxon>Spiralia</taxon>
        <taxon>Gnathifera</taxon>
        <taxon>Rotifera</taxon>
        <taxon>Eurotatoria</taxon>
        <taxon>Bdelloidea</taxon>
        <taxon>Philodinida</taxon>
        <taxon>Philodinidae</taxon>
        <taxon>Rotaria</taxon>
    </lineage>
</organism>
<sequence>MGVPKFYRWISERYPNISQLINDNQIPDFDNFYLDMNGIIHACSHINEDNCEVNVSEEEIFRNIFHYIDFLFRMIRPKKVFFMAVDGVAPRAKMNQQRARRFRAGKDRMKKLEHIARESGRTLNEVVAKHFDTNSITPGTQFMAQLNEQLKYFVHVKITTDPLWENVDIHLSGHLTPGEGEHKIMDYIRYTRSQPGYDINTRHCLYGLDADLIMLGLVTHEMHFALLREAVKFGSKKVSKIPAPEEINWQILHTCLVRDYIDLEFRSIRNKIKFPYDLERIIDDWILMGFLVGNDFIPHLPHFHINEEALSILWDTYKSVLPILDGYMNESGELNLTRFEIYITELAKFEHQRYADENDSFRHLDKFTERNQNSSTTRSEFDKNKDDDNNDDDDFGFGVLDKLKATKPPAPEIQESKKDNPGQATTDEPKSADSVSSPLSSDDNDILSDSDTTSETSNDNEKKSSSTVPKNTIEDEIDKLPLIEAEFRQHKNHYYRDKMEINLTSLSQLQIYVEQYIEALQWILKYYYQGCPSWSWFYPHHYAPYLSDLKNFKDMKISLERGTPFKPYEQLLNEGIFYVKTDDVSIIPRSQNLIVFSGVLPPTSCSLLPAILQPLMTDRESPLLKFYPEDFKLDQNEKKRDWESIVLLPFINEELLLNTITKYYNQLNPNEKLLNQHLPSLCFITTSKLNPIENSLEHNPYFPPLKETRATFREYPIDFYRSDNLNIKYGRFEDKDMIIFPRFPVLNVLPYQYDYKHSAISVFDTRSKGSTLVLNLTHQSDSDCIKYNDEWNPKDENTLPPFQITNQRLLIDRYLGKRVFVNWPHFQYGFVCAITDFQNLYTWENLPDLPNFYFDPTSNDNNQDFRNYTQKPIYVSHHPFELSIDHHQKVVYRVDRLDEYYTRMEYQKALHINRDYNNRKGISIGPIPILLYVSPILGYRTKCFSSSDKCQTMMYFSNQALAYPLQTTLFKLPKYKYDGDQLPQTLNDYFKINDPIFGLRSPYYSFFGHVQQIDKDNQGKYMISCQMKLSNKSDHPDLHQFENKLNSLRLQYYTAQDIAAQLKTAPCVISKITGKVNVMAQNQRRRANPTNVGLSWKHNKPVKELHGYTKKFNDIWYYSTTAISVIAEYMSKFPEIVSEIERKPNKENYLETNIWQDKNGKHEIQQVRIWIKSLPTYSMQMTDATWQLLDTHVVNEIQNMVKSFYAKRQAKTLTEKIKLVRFEPHLLFKSDGLLGMCDPDVKADFMLLDRVVNVRPDTGVPIGARGTIIGIMYGRTNLDTYYEVLFDTLSSNTLDTILLGKNQQTCRIKVRSYHLLNYSHSLRYRSINYQQQQSLPSSYLYEQRSFNQTSTYRQQPAEFVKKDSSNDKTLKTPKSAPASATHHESYFAQVKEQKSTTDDPTLSPLSAEPLTQSSVSNENISSVPSQVKSTLNPNATFTPRSAMAPTGTPMTHFSSNLTADSLIFHPMQNFNQSQNSFQQPTYEMISSTPIQSSNPQTFTQQGWGPMLYPNPVMNEPIGNMSQVPMYGATMAFNQFGPGTYAQPNNPDSQGVYHAYPIGPMINPMPLNYEQQLPMQMQMQMQNFSINQGQPQQNPYLSYDPSTLQTQQKNTKY</sequence>
<evidence type="ECO:0000313" key="12">
    <source>
        <dbReference type="Proteomes" id="UP000663851"/>
    </source>
</evidence>
<dbReference type="Gene3D" id="3.40.50.12390">
    <property type="match status" value="1"/>
</dbReference>
<dbReference type="GO" id="GO:0004534">
    <property type="term" value="F:5'-3' RNA exonuclease activity"/>
    <property type="evidence" value="ECO:0007669"/>
    <property type="project" value="TreeGrafter"/>
</dbReference>
<feature type="domain" description="5'-3' exoribonuclease 1 SH3-like" evidence="9">
    <location>
        <begin position="1244"/>
        <end position="1288"/>
    </location>
</feature>
<dbReference type="InterPro" id="IPR047008">
    <property type="entry name" value="XRN1_SH3_sf"/>
</dbReference>
<dbReference type="PANTHER" id="PTHR12341">
    <property type="entry name" value="5'-&gt;3' EXORIBONUCLEASE"/>
    <property type="match status" value="1"/>
</dbReference>
<dbReference type="InterPro" id="IPR041412">
    <property type="entry name" value="Xrn1_helical"/>
</dbReference>
<evidence type="ECO:0000256" key="1">
    <source>
        <dbReference type="ARBA" id="ARBA00022722"/>
    </source>
</evidence>
<feature type="domain" description="Xrn1 N-terminal" evidence="7">
    <location>
        <begin position="1"/>
        <end position="229"/>
    </location>
</feature>
<comment type="caution">
    <text evidence="11">The sequence shown here is derived from an EMBL/GenBank/DDBJ whole genome shotgun (WGS) entry which is preliminary data.</text>
</comment>